<keyword evidence="5" id="KW-0143">Chaperone</keyword>
<comment type="subcellular location">
    <subcellularLocation>
        <location evidence="1">Mitochondrion</location>
    </subcellularLocation>
</comment>
<dbReference type="PANTHER" id="PTHR21013:SF10">
    <property type="entry name" value="ATP SYNTHASE MITOCHONDRIAL F1 COMPLEX ASSEMBLY FACTOR 2"/>
    <property type="match status" value="1"/>
</dbReference>
<dbReference type="InterPro" id="IPR023335">
    <property type="entry name" value="ATP12_ortho_dom_sf"/>
</dbReference>
<protein>
    <submittedName>
        <fullName evidence="6">Uncharacterized protein</fullName>
    </submittedName>
</protein>
<dbReference type="GO" id="GO:0033615">
    <property type="term" value="P:mitochondrial proton-transporting ATP synthase complex assembly"/>
    <property type="evidence" value="ECO:0007669"/>
    <property type="project" value="TreeGrafter"/>
</dbReference>
<evidence type="ECO:0000256" key="3">
    <source>
        <dbReference type="ARBA" id="ARBA00022946"/>
    </source>
</evidence>
<accession>A0A835YHK5</accession>
<dbReference type="AlphaFoldDB" id="A0A835YHK5"/>
<keyword evidence="7" id="KW-1185">Reference proteome</keyword>
<dbReference type="OrthoDB" id="5673at2759"/>
<dbReference type="Proteomes" id="UP000612055">
    <property type="component" value="Unassembled WGS sequence"/>
</dbReference>
<keyword evidence="3" id="KW-0809">Transit peptide</keyword>
<gene>
    <name evidence="6" type="ORF">HYH03_001128</name>
</gene>
<reference evidence="6" key="1">
    <citation type="journal article" date="2020" name="bioRxiv">
        <title>Comparative genomics of Chlamydomonas.</title>
        <authorList>
            <person name="Craig R.J."/>
            <person name="Hasan A.R."/>
            <person name="Ness R.W."/>
            <person name="Keightley P.D."/>
        </authorList>
    </citation>
    <scope>NUCLEOTIDE SEQUENCE</scope>
    <source>
        <strain evidence="6">CCAP 11/70</strain>
    </source>
</reference>
<proteinExistence type="inferred from homology"/>
<comment type="similarity">
    <text evidence="2">Belongs to the ATP12 family.</text>
</comment>
<dbReference type="GO" id="GO:0005739">
    <property type="term" value="C:mitochondrion"/>
    <property type="evidence" value="ECO:0007669"/>
    <property type="project" value="UniProtKB-SubCell"/>
</dbReference>
<name>A0A835YHK5_9CHLO</name>
<dbReference type="PANTHER" id="PTHR21013">
    <property type="entry name" value="ATP SYNTHASE MITOCHONDRIAL F1 COMPLEX ASSEMBLY FACTOR 2/ATP12 PROTEIN, MITOCHONDRIAL PRECURSOR"/>
    <property type="match status" value="1"/>
</dbReference>
<evidence type="ECO:0000256" key="2">
    <source>
        <dbReference type="ARBA" id="ARBA00008231"/>
    </source>
</evidence>
<dbReference type="Gene3D" id="1.10.3580.10">
    <property type="entry name" value="ATP12 ATPase"/>
    <property type="match status" value="1"/>
</dbReference>
<dbReference type="EMBL" id="JAEHOE010000002">
    <property type="protein sequence ID" value="KAG2501338.1"/>
    <property type="molecule type" value="Genomic_DNA"/>
</dbReference>
<keyword evidence="4" id="KW-0496">Mitochondrion</keyword>
<evidence type="ECO:0000313" key="6">
    <source>
        <dbReference type="EMBL" id="KAG2501338.1"/>
    </source>
</evidence>
<dbReference type="Gene3D" id="3.30.2180.10">
    <property type="entry name" value="ATP12-like"/>
    <property type="match status" value="1"/>
</dbReference>
<sequence length="213" mass="23607">MLDAKPVKTPGKHLALMPTMPLALAVAAEWEWQEKGKPQLHTMPLMSLVAHALDQPRPREKVISHILNYVHTDTACCLYEEGALQRRQRKVFGPILDALHADLGWRFLQSSSIDGSPQTDELVESVRAWLQGLDSWNLAAVEQLTSTCKSFVIAAALVRGHVTPVAALAAARLEEDFQAEEWGRVEAGHDLDETDLSSRVMGPSLFVRLLSVR</sequence>
<evidence type="ECO:0000256" key="1">
    <source>
        <dbReference type="ARBA" id="ARBA00004173"/>
    </source>
</evidence>
<dbReference type="SUPFAM" id="SSF160909">
    <property type="entry name" value="ATP12-like"/>
    <property type="match status" value="1"/>
</dbReference>
<evidence type="ECO:0000313" key="7">
    <source>
        <dbReference type="Proteomes" id="UP000612055"/>
    </source>
</evidence>
<dbReference type="Pfam" id="PF07542">
    <property type="entry name" value="ATP12"/>
    <property type="match status" value="1"/>
</dbReference>
<evidence type="ECO:0000256" key="4">
    <source>
        <dbReference type="ARBA" id="ARBA00023128"/>
    </source>
</evidence>
<evidence type="ECO:0000256" key="5">
    <source>
        <dbReference type="ARBA" id="ARBA00023186"/>
    </source>
</evidence>
<dbReference type="InterPro" id="IPR011419">
    <property type="entry name" value="ATP12_ATP_synth-F1-assembly"/>
</dbReference>
<organism evidence="6 7">
    <name type="scientific">Edaphochlamys debaryana</name>
    <dbReference type="NCBI Taxonomy" id="47281"/>
    <lineage>
        <taxon>Eukaryota</taxon>
        <taxon>Viridiplantae</taxon>
        <taxon>Chlorophyta</taxon>
        <taxon>core chlorophytes</taxon>
        <taxon>Chlorophyceae</taxon>
        <taxon>CS clade</taxon>
        <taxon>Chlamydomonadales</taxon>
        <taxon>Chlamydomonadales incertae sedis</taxon>
        <taxon>Edaphochlamys</taxon>
    </lineage>
</organism>
<dbReference type="InterPro" id="IPR042272">
    <property type="entry name" value="ATP12_ATP_synth-F1-assembly_N"/>
</dbReference>
<comment type="caution">
    <text evidence="6">The sequence shown here is derived from an EMBL/GenBank/DDBJ whole genome shotgun (WGS) entry which is preliminary data.</text>
</comment>